<dbReference type="InterPro" id="IPR036291">
    <property type="entry name" value="NAD(P)-bd_dom_sf"/>
</dbReference>
<evidence type="ECO:0000256" key="2">
    <source>
        <dbReference type="ARBA" id="ARBA00011881"/>
    </source>
</evidence>
<dbReference type="CDD" id="cd17892">
    <property type="entry name" value="GAPDH_N_E4PDH"/>
    <property type="match status" value="1"/>
</dbReference>
<evidence type="ECO:0000313" key="10">
    <source>
        <dbReference type="Proteomes" id="UP000000442"/>
    </source>
</evidence>
<dbReference type="STRING" id="177437.HRM2_05230"/>
<comment type="similarity">
    <text evidence="1 7">Belongs to the glyceraldehyde-3-phosphate dehydrogenase family.</text>
</comment>
<dbReference type="SMART" id="SM00846">
    <property type="entry name" value="Gp_dh_N"/>
    <property type="match status" value="1"/>
</dbReference>
<dbReference type="Proteomes" id="UP000000442">
    <property type="component" value="Chromosome"/>
</dbReference>
<dbReference type="NCBIfam" id="TIGR01534">
    <property type="entry name" value="GAPDH-I"/>
    <property type="match status" value="1"/>
</dbReference>
<evidence type="ECO:0000256" key="4">
    <source>
        <dbReference type="PIRSR" id="PIRSR000149-1"/>
    </source>
</evidence>
<evidence type="ECO:0000256" key="7">
    <source>
        <dbReference type="RuleBase" id="RU000397"/>
    </source>
</evidence>
<feature type="binding site" evidence="5">
    <location>
        <begin position="26"/>
        <end position="27"/>
    </location>
    <ligand>
        <name>NAD(+)</name>
        <dbReference type="ChEBI" id="CHEBI:57540"/>
    </ligand>
</feature>
<evidence type="ECO:0000259" key="8">
    <source>
        <dbReference type="SMART" id="SM00846"/>
    </source>
</evidence>
<gene>
    <name evidence="9" type="primary">epd</name>
    <name evidence="9" type="ordered locus">HRM2_05230</name>
</gene>
<dbReference type="FunFam" id="3.40.50.720:FF:000001">
    <property type="entry name" value="Glyceraldehyde-3-phosphate dehydrogenase"/>
    <property type="match status" value="1"/>
</dbReference>
<dbReference type="AlphaFoldDB" id="C0QHS9"/>
<dbReference type="Pfam" id="PF00044">
    <property type="entry name" value="Gp_dh_N"/>
    <property type="match status" value="1"/>
</dbReference>
<dbReference type="EC" id="1.2.1.-" evidence="9"/>
<feature type="domain" description="Glyceraldehyde 3-phosphate dehydrogenase NAD(P) binding" evidence="8">
    <location>
        <begin position="17"/>
        <end position="169"/>
    </location>
</feature>
<dbReference type="Gene3D" id="3.30.360.10">
    <property type="entry name" value="Dihydrodipicolinate Reductase, domain 2"/>
    <property type="match status" value="1"/>
</dbReference>
<proteinExistence type="inferred from homology"/>
<feature type="active site" description="Nucleophile" evidence="4">
    <location>
        <position position="169"/>
    </location>
</feature>
<dbReference type="GO" id="GO:0006006">
    <property type="term" value="P:glucose metabolic process"/>
    <property type="evidence" value="ECO:0007669"/>
    <property type="project" value="InterPro"/>
</dbReference>
<comment type="subunit">
    <text evidence="2">Homotetramer.</text>
</comment>
<dbReference type="Pfam" id="PF02800">
    <property type="entry name" value="Gp_dh_C"/>
    <property type="match status" value="1"/>
</dbReference>
<name>C0QHS9_DESAH</name>
<sequence>MTHFNDRFGEYTRHMGYRVAINGYGRIGRSVLRALYESHHFRSLEIVAINELSDAVTMAHLTKYDTTHGRFPGEVGISGNDLHVNNTLVRLTHEPDIERLPWGALGVDVVLECTGSFTERHRAEEHLRAGAKHVVFSQPAEEDVDATIVYGINDHTLEPHHRVISNASCTTNAGVPVLKVLNQAIGIESGIITTIHSIMNDQPVIDAYHHHDLRRTRCAGQSIIPVDTGLARGIDRILPELSGRFEAVSMRVPTINVSALDITMVMSKQTRVAEVNQILNQATLGRLSGILGYTEEPLASCDFNHDSRSSVVDGCQTRVSGGRLVKILTWFDNEWGYANRMLDTAAVLLKISRLS</sequence>
<feature type="binding site" evidence="5">
    <location>
        <position position="137"/>
    </location>
    <ligand>
        <name>NAD(+)</name>
        <dbReference type="ChEBI" id="CHEBI:57540"/>
    </ligand>
</feature>
<feature type="site" description="Activates thiol group during catalysis" evidence="6">
    <location>
        <position position="196"/>
    </location>
</feature>
<dbReference type="SUPFAM" id="SSF51735">
    <property type="entry name" value="NAD(P)-binding Rossmann-fold domains"/>
    <property type="match status" value="1"/>
</dbReference>
<organism evidence="9 10">
    <name type="scientific">Desulforapulum autotrophicum (strain ATCC 43914 / DSM 3382 / VKM B-1955 / HRM2)</name>
    <name type="common">Desulfobacterium autotrophicum</name>
    <dbReference type="NCBI Taxonomy" id="177437"/>
    <lineage>
        <taxon>Bacteria</taxon>
        <taxon>Pseudomonadati</taxon>
        <taxon>Thermodesulfobacteriota</taxon>
        <taxon>Desulfobacteria</taxon>
        <taxon>Desulfobacterales</taxon>
        <taxon>Desulfobacteraceae</taxon>
        <taxon>Desulforapulum</taxon>
    </lineage>
</organism>
<keyword evidence="5" id="KW-0547">Nucleotide-binding</keyword>
<dbReference type="PIRSF" id="PIRSF000149">
    <property type="entry name" value="GAP_DH"/>
    <property type="match status" value="1"/>
</dbReference>
<evidence type="ECO:0000313" key="9">
    <source>
        <dbReference type="EMBL" id="ACN13637.1"/>
    </source>
</evidence>
<protein>
    <submittedName>
        <fullName evidence="9">Epd</fullName>
        <ecNumber evidence="9">1.2.1.-</ecNumber>
    </submittedName>
</protein>
<dbReference type="eggNOG" id="COG0057">
    <property type="taxonomic scope" value="Bacteria"/>
</dbReference>
<dbReference type="InterPro" id="IPR020829">
    <property type="entry name" value="GlycerAld_3-P_DH_cat"/>
</dbReference>
<dbReference type="Gene3D" id="3.40.50.720">
    <property type="entry name" value="NAD(P)-binding Rossmann-like Domain"/>
    <property type="match status" value="1"/>
</dbReference>
<feature type="binding site" evidence="5">
    <location>
        <position position="333"/>
    </location>
    <ligand>
        <name>NAD(+)</name>
        <dbReference type="ChEBI" id="CHEBI:57540"/>
    </ligand>
</feature>
<keyword evidence="3 9" id="KW-0560">Oxidoreductase</keyword>
<dbReference type="InterPro" id="IPR020831">
    <property type="entry name" value="GlycerAld/Erythrose_P_DH"/>
</dbReference>
<dbReference type="SUPFAM" id="SSF55347">
    <property type="entry name" value="Glyceraldehyde-3-phosphate dehydrogenase-like, C-terminal domain"/>
    <property type="match status" value="1"/>
</dbReference>
<dbReference type="KEGG" id="dat:HRM2_05230"/>
<dbReference type="CDD" id="cd23937">
    <property type="entry name" value="GAPDH_C_E4PDH"/>
    <property type="match status" value="1"/>
</dbReference>
<dbReference type="GO" id="GO:0016620">
    <property type="term" value="F:oxidoreductase activity, acting on the aldehyde or oxo group of donors, NAD or NADP as acceptor"/>
    <property type="evidence" value="ECO:0007669"/>
    <property type="project" value="InterPro"/>
</dbReference>
<dbReference type="InterPro" id="IPR020828">
    <property type="entry name" value="GlycerAld_3-P_DH_NAD(P)-bd"/>
</dbReference>
<dbReference type="PANTHER" id="PTHR43148">
    <property type="entry name" value="GLYCERALDEHYDE-3-PHOSPHATE DEHYDROGENASE 2"/>
    <property type="match status" value="1"/>
</dbReference>
<keyword evidence="5" id="KW-0520">NAD</keyword>
<evidence type="ECO:0000256" key="1">
    <source>
        <dbReference type="ARBA" id="ARBA00007406"/>
    </source>
</evidence>
<keyword evidence="10" id="KW-1185">Reference proteome</keyword>
<dbReference type="FunFam" id="3.30.360.10:FF:000002">
    <property type="entry name" value="Glyceraldehyde-3-phosphate dehydrogenase"/>
    <property type="match status" value="1"/>
</dbReference>
<dbReference type="HOGENOM" id="CLU_030140_0_0_7"/>
<evidence type="ECO:0000256" key="3">
    <source>
        <dbReference type="ARBA" id="ARBA00023002"/>
    </source>
</evidence>
<dbReference type="InterPro" id="IPR006424">
    <property type="entry name" value="Glyceraldehyde-3-P_DH_1"/>
</dbReference>
<dbReference type="GO" id="GO:0050661">
    <property type="term" value="F:NADP binding"/>
    <property type="evidence" value="ECO:0007669"/>
    <property type="project" value="InterPro"/>
</dbReference>
<evidence type="ECO:0000256" key="6">
    <source>
        <dbReference type="PIRSR" id="PIRSR000149-4"/>
    </source>
</evidence>
<accession>C0QHS9</accession>
<evidence type="ECO:0000256" key="5">
    <source>
        <dbReference type="PIRSR" id="PIRSR000149-3"/>
    </source>
</evidence>
<dbReference type="PRINTS" id="PR00078">
    <property type="entry name" value="G3PDHDRGNASE"/>
</dbReference>
<dbReference type="GO" id="GO:0051287">
    <property type="term" value="F:NAD binding"/>
    <property type="evidence" value="ECO:0007669"/>
    <property type="project" value="InterPro"/>
</dbReference>
<dbReference type="EMBL" id="CP001087">
    <property type="protein sequence ID" value="ACN13637.1"/>
    <property type="molecule type" value="Genomic_DNA"/>
</dbReference>
<reference evidence="9 10" key="1">
    <citation type="journal article" date="2009" name="Environ. Microbiol.">
        <title>Genome sequence of Desulfobacterium autotrophicum HRM2, a marine sulfate reducer oxidizing organic carbon completely to carbon dioxide.</title>
        <authorList>
            <person name="Strittmatter A.W."/>
            <person name="Liesegang H."/>
            <person name="Rabus R."/>
            <person name="Decker I."/>
            <person name="Amann J."/>
            <person name="Andres S."/>
            <person name="Henne A."/>
            <person name="Fricke W.F."/>
            <person name="Martinez-Arias R."/>
            <person name="Bartels D."/>
            <person name="Goesmann A."/>
            <person name="Krause L."/>
            <person name="Puehler A."/>
            <person name="Klenk H.P."/>
            <person name="Richter M."/>
            <person name="Schuler M."/>
            <person name="Gloeckner F.O."/>
            <person name="Meyerdierks A."/>
            <person name="Gottschalk G."/>
            <person name="Amann R."/>
        </authorList>
    </citation>
    <scope>NUCLEOTIDE SEQUENCE [LARGE SCALE GENOMIC DNA]</scope>
    <source>
        <strain evidence="10">ATCC 43914 / DSM 3382 / HRM2</strain>
    </source>
</reference>